<accession>A0A443SS36</accession>
<comment type="catalytic activity">
    <reaction evidence="4">
        <text>a 5'-end (N(7)-methyl 5'-triphosphoguanosine)-ribonucleoside in snoRNA + S-adenosyl-L-methionine = a 5'-end (N(2),N(7)-dimethyl 5'-triphosphoguanosine)-ribonucleoside in snoRNA + S-adenosyl-L-homocysteine + H(+)</text>
        <dbReference type="Rhea" id="RHEA:78475"/>
        <dbReference type="Rhea" id="RHEA-COMP:19086"/>
        <dbReference type="Rhea" id="RHEA-COMP:19088"/>
        <dbReference type="ChEBI" id="CHEBI:15378"/>
        <dbReference type="ChEBI" id="CHEBI:57856"/>
        <dbReference type="ChEBI" id="CHEBI:59789"/>
        <dbReference type="ChEBI" id="CHEBI:156461"/>
        <dbReference type="ChEBI" id="CHEBI:172880"/>
    </reaction>
    <physiologicalReaction direction="left-to-right" evidence="4">
        <dbReference type="Rhea" id="RHEA:78476"/>
    </physiologicalReaction>
</comment>
<gene>
    <name evidence="8" type="ORF">B4U80_02900</name>
</gene>
<reference evidence="8 9" key="1">
    <citation type="journal article" date="2018" name="Gigascience">
        <title>Genomes of trombidid mites reveal novel predicted allergens and laterally-transferred genes associated with secondary metabolism.</title>
        <authorList>
            <person name="Dong X."/>
            <person name="Chaisiri K."/>
            <person name="Xia D."/>
            <person name="Armstrong S.D."/>
            <person name="Fang Y."/>
            <person name="Donnelly M.J."/>
            <person name="Kadowaki T."/>
            <person name="McGarry J.W."/>
            <person name="Darby A.C."/>
            <person name="Makepeace B.L."/>
        </authorList>
    </citation>
    <scope>NUCLEOTIDE SEQUENCE [LARGE SCALE GENOMIC DNA]</scope>
    <source>
        <strain evidence="8">UoL-UT</strain>
    </source>
</reference>
<dbReference type="InterPro" id="IPR029063">
    <property type="entry name" value="SAM-dependent_MTases_sf"/>
</dbReference>
<dbReference type="Pfam" id="PF09445">
    <property type="entry name" value="Methyltransf_15"/>
    <property type="match status" value="1"/>
</dbReference>
<organism evidence="8 9">
    <name type="scientific">Leptotrombidium deliense</name>
    <dbReference type="NCBI Taxonomy" id="299467"/>
    <lineage>
        <taxon>Eukaryota</taxon>
        <taxon>Metazoa</taxon>
        <taxon>Ecdysozoa</taxon>
        <taxon>Arthropoda</taxon>
        <taxon>Chelicerata</taxon>
        <taxon>Arachnida</taxon>
        <taxon>Acari</taxon>
        <taxon>Acariformes</taxon>
        <taxon>Trombidiformes</taxon>
        <taxon>Prostigmata</taxon>
        <taxon>Anystina</taxon>
        <taxon>Parasitengona</taxon>
        <taxon>Trombiculoidea</taxon>
        <taxon>Trombiculidae</taxon>
        <taxon>Leptotrombidium</taxon>
    </lineage>
</organism>
<dbReference type="PANTHER" id="PTHR14741:SF32">
    <property type="entry name" value="TRIMETHYLGUANOSINE SYNTHASE"/>
    <property type="match status" value="1"/>
</dbReference>
<dbReference type="InterPro" id="IPR019012">
    <property type="entry name" value="RNA_cap_Gua-N2-MeTrfase"/>
</dbReference>
<evidence type="ECO:0000256" key="1">
    <source>
        <dbReference type="ARBA" id="ARBA00018517"/>
    </source>
</evidence>
<comment type="similarity">
    <text evidence="2">Belongs to the methyltransferase superfamily. Trimethylguanosine synthase family.</text>
</comment>
<sequence length="203" mass="22528">MIDQRILGTGKTGIKLDEESWYSVTPEKIAEHIANRVMREDLNVIVDGFCGAGGNTIQFALASPNVRVIAADIDANKIALAKHNAEIYGVDQRIEFIVADFLNIPKLLNVPVDAVFVSPPWGGPDYKNSKKYRLEMMTPDVDNILTACRALTPNIAFYLPRNIDEADLLRVAKCSFEVEQNILNNKLLTVTAYFGNLIKSEST</sequence>
<protein>
    <recommendedName>
        <fullName evidence="1">Trimethylguanosine synthase</fullName>
    </recommendedName>
    <alternativeName>
        <fullName evidence="7">Cap-specific guanine-N(2) methyltransferase</fullName>
    </alternativeName>
</protein>
<evidence type="ECO:0000313" key="8">
    <source>
        <dbReference type="EMBL" id="RWS30338.1"/>
    </source>
</evidence>
<dbReference type="AlphaFoldDB" id="A0A443SS36"/>
<name>A0A443SS36_9ACAR</name>
<dbReference type="PANTHER" id="PTHR14741">
    <property type="entry name" value="S-ADENOSYLMETHIONINE-DEPENDENT METHYLTRANSFERASE RELATED"/>
    <property type="match status" value="1"/>
</dbReference>
<evidence type="ECO:0000256" key="3">
    <source>
        <dbReference type="ARBA" id="ARBA00047418"/>
    </source>
</evidence>
<keyword evidence="9" id="KW-1185">Reference proteome</keyword>
<dbReference type="OrthoDB" id="194443at2759"/>
<dbReference type="GO" id="GO:0071164">
    <property type="term" value="F:RNA cap trimethylguanosine synthase activity"/>
    <property type="evidence" value="ECO:0007669"/>
    <property type="project" value="TreeGrafter"/>
</dbReference>
<dbReference type="GO" id="GO:0005634">
    <property type="term" value="C:nucleus"/>
    <property type="evidence" value="ECO:0007669"/>
    <property type="project" value="TreeGrafter"/>
</dbReference>
<dbReference type="Gene3D" id="3.40.50.150">
    <property type="entry name" value="Vaccinia Virus protein VP39"/>
    <property type="match status" value="1"/>
</dbReference>
<comment type="caution">
    <text evidence="8">The sequence shown here is derived from an EMBL/GenBank/DDBJ whole genome shotgun (WGS) entry which is preliminary data.</text>
</comment>
<dbReference type="CDD" id="cd02440">
    <property type="entry name" value="AdoMet_MTases"/>
    <property type="match status" value="1"/>
</dbReference>
<dbReference type="Proteomes" id="UP000288716">
    <property type="component" value="Unassembled WGS sequence"/>
</dbReference>
<comment type="catalytic activity">
    <reaction evidence="6">
        <text>a 5'-end (N(7)-methyl 5'-triphosphoguanosine)-ribonucleoside in snRNA + S-adenosyl-L-methionine = a 5'-end (N(2),N(7)-dimethyl 5'-triphosphoguanosine)-ribonucleoside in snRNA + S-adenosyl-L-homocysteine + H(+)</text>
        <dbReference type="Rhea" id="RHEA:78471"/>
        <dbReference type="Rhea" id="RHEA-COMP:19085"/>
        <dbReference type="Rhea" id="RHEA-COMP:19087"/>
        <dbReference type="ChEBI" id="CHEBI:15378"/>
        <dbReference type="ChEBI" id="CHEBI:57856"/>
        <dbReference type="ChEBI" id="CHEBI:59789"/>
        <dbReference type="ChEBI" id="CHEBI:156461"/>
        <dbReference type="ChEBI" id="CHEBI:172880"/>
    </reaction>
    <physiologicalReaction direction="left-to-right" evidence="6">
        <dbReference type="Rhea" id="RHEA:78472"/>
    </physiologicalReaction>
</comment>
<evidence type="ECO:0000313" key="9">
    <source>
        <dbReference type="Proteomes" id="UP000288716"/>
    </source>
</evidence>
<evidence type="ECO:0000256" key="5">
    <source>
        <dbReference type="ARBA" id="ARBA00048763"/>
    </source>
</evidence>
<evidence type="ECO:0000256" key="7">
    <source>
        <dbReference type="ARBA" id="ARBA00049790"/>
    </source>
</evidence>
<dbReference type="VEuPathDB" id="VectorBase:LDEU001700"/>
<dbReference type="STRING" id="299467.A0A443SS36"/>
<evidence type="ECO:0000256" key="2">
    <source>
        <dbReference type="ARBA" id="ARBA00025783"/>
    </source>
</evidence>
<dbReference type="SUPFAM" id="SSF53335">
    <property type="entry name" value="S-adenosyl-L-methionine-dependent methyltransferases"/>
    <property type="match status" value="1"/>
</dbReference>
<comment type="catalytic activity">
    <reaction evidence="3">
        <text>a 5'-end (N(2),N(7)-dimethyl 5'-triphosphoguanosine)-ribonucleoside in snoRNA + S-adenosyl-L-methionine = a 5'-end (N(2),N(2),N(7)-trimethyl 5'-triphosphoguanosine)-ribonucleoside in snoRNA + S-adenosyl-L-homocysteine + H(+)</text>
        <dbReference type="Rhea" id="RHEA:78507"/>
        <dbReference type="Rhea" id="RHEA-COMP:19088"/>
        <dbReference type="Rhea" id="RHEA-COMP:19090"/>
        <dbReference type="ChEBI" id="CHEBI:15378"/>
        <dbReference type="ChEBI" id="CHEBI:57856"/>
        <dbReference type="ChEBI" id="CHEBI:59789"/>
        <dbReference type="ChEBI" id="CHEBI:167623"/>
        <dbReference type="ChEBI" id="CHEBI:172880"/>
    </reaction>
    <physiologicalReaction direction="left-to-right" evidence="3">
        <dbReference type="Rhea" id="RHEA:78508"/>
    </physiologicalReaction>
</comment>
<dbReference type="EMBL" id="NCKV01000541">
    <property type="protein sequence ID" value="RWS30338.1"/>
    <property type="molecule type" value="Genomic_DNA"/>
</dbReference>
<comment type="catalytic activity">
    <reaction evidence="5">
        <text>a 5'-end (N(2),N(7)-dimethyl 5'-triphosphoguanosine)-ribonucleoside in snRNA + S-adenosyl-L-methionine = a 5'-end (N(2),N(2),N(7)-trimethyl 5'-triphosphoguanosine)-ribonucleoside in snRNA + S-adenosyl-L-homocysteine + H(+)</text>
        <dbReference type="Rhea" id="RHEA:78479"/>
        <dbReference type="Rhea" id="RHEA-COMP:19087"/>
        <dbReference type="Rhea" id="RHEA-COMP:19089"/>
        <dbReference type="ChEBI" id="CHEBI:15378"/>
        <dbReference type="ChEBI" id="CHEBI:57856"/>
        <dbReference type="ChEBI" id="CHEBI:59789"/>
        <dbReference type="ChEBI" id="CHEBI:167623"/>
        <dbReference type="ChEBI" id="CHEBI:172880"/>
    </reaction>
    <physiologicalReaction direction="left-to-right" evidence="5">
        <dbReference type="Rhea" id="RHEA:78480"/>
    </physiologicalReaction>
</comment>
<evidence type="ECO:0000256" key="6">
    <source>
        <dbReference type="ARBA" id="ARBA00049075"/>
    </source>
</evidence>
<proteinExistence type="inferred from homology"/>
<evidence type="ECO:0000256" key="4">
    <source>
        <dbReference type="ARBA" id="ARBA00048740"/>
    </source>
</evidence>